<name>A0A7R9J6N3_TIMCA</name>
<protein>
    <submittedName>
        <fullName evidence="2">(California timema) hypothetical protein</fullName>
    </submittedName>
</protein>
<accession>A0A7R9J6N3</accession>
<organism evidence="2">
    <name type="scientific">Timema californicum</name>
    <name type="common">California timema</name>
    <name type="synonym">Walking stick</name>
    <dbReference type="NCBI Taxonomy" id="61474"/>
    <lineage>
        <taxon>Eukaryota</taxon>
        <taxon>Metazoa</taxon>
        <taxon>Ecdysozoa</taxon>
        <taxon>Arthropoda</taxon>
        <taxon>Hexapoda</taxon>
        <taxon>Insecta</taxon>
        <taxon>Pterygota</taxon>
        <taxon>Neoptera</taxon>
        <taxon>Polyneoptera</taxon>
        <taxon>Phasmatodea</taxon>
        <taxon>Timematodea</taxon>
        <taxon>Timematoidea</taxon>
        <taxon>Timematidae</taxon>
        <taxon>Timema</taxon>
    </lineage>
</organism>
<evidence type="ECO:0000256" key="1">
    <source>
        <dbReference type="SAM" id="MobiDB-lite"/>
    </source>
</evidence>
<dbReference type="AlphaFoldDB" id="A0A7R9J6N3"/>
<reference evidence="2" key="1">
    <citation type="submission" date="2020-11" db="EMBL/GenBank/DDBJ databases">
        <authorList>
            <person name="Tran Van P."/>
        </authorList>
    </citation>
    <scope>NUCLEOTIDE SEQUENCE</scope>
</reference>
<feature type="region of interest" description="Disordered" evidence="1">
    <location>
        <begin position="1"/>
        <end position="34"/>
    </location>
</feature>
<gene>
    <name evidence="2" type="ORF">TCMB3V08_LOCUS6128</name>
</gene>
<dbReference type="EMBL" id="OE181651">
    <property type="protein sequence ID" value="CAD7573490.1"/>
    <property type="molecule type" value="Genomic_DNA"/>
</dbReference>
<sequence>MTITINKQEPVLSGESDKFPKEGSTFLQPEPGPINCKSPPNDLLQINNRWYILGKHSSTVFTRNQNTYGNNDEECVSNIVFTKDLQKQSDSKEEIEDGTTAIMLKGINKIFECEHEINSVKEEHFDGIELAEQIFIQIHGDFFSKEDNILKMATEAVMEKTNEIPRETRYRPSVGVNHQITFYIVISSDVLDTTTHILSMASNIQQPCVILTHKTVDLGFHQPRRSISRTVLARQQDTSYMSYMLLSTRWQPNTLDFQGNVQEWVNLLPE</sequence>
<proteinExistence type="predicted"/>
<evidence type="ECO:0000313" key="2">
    <source>
        <dbReference type="EMBL" id="CAD7573490.1"/>
    </source>
</evidence>